<name>A0A0K2TLH4_LEPSM</name>
<protein>
    <submittedName>
        <fullName evidence="1">Uncharacterized protein</fullName>
    </submittedName>
</protein>
<reference evidence="1" key="1">
    <citation type="submission" date="2014-05" db="EMBL/GenBank/DDBJ databases">
        <authorList>
            <person name="Chronopoulou M."/>
        </authorList>
    </citation>
    <scope>NUCLEOTIDE SEQUENCE</scope>
    <source>
        <tissue evidence="1">Whole organism</tissue>
    </source>
</reference>
<dbReference type="EMBL" id="HACA01009403">
    <property type="protein sequence ID" value="CDW26764.1"/>
    <property type="molecule type" value="Transcribed_RNA"/>
</dbReference>
<sequence>MTLLALRQSNNTRCVGSQFQVTLCVSCCFIARPLTKKFGEVKEGFLPFSYLNEGLGWT</sequence>
<proteinExistence type="predicted"/>
<organism evidence="1">
    <name type="scientific">Lepeophtheirus salmonis</name>
    <name type="common">Salmon louse</name>
    <name type="synonym">Caligus salmonis</name>
    <dbReference type="NCBI Taxonomy" id="72036"/>
    <lineage>
        <taxon>Eukaryota</taxon>
        <taxon>Metazoa</taxon>
        <taxon>Ecdysozoa</taxon>
        <taxon>Arthropoda</taxon>
        <taxon>Crustacea</taxon>
        <taxon>Multicrustacea</taxon>
        <taxon>Hexanauplia</taxon>
        <taxon>Copepoda</taxon>
        <taxon>Siphonostomatoida</taxon>
        <taxon>Caligidae</taxon>
        <taxon>Lepeophtheirus</taxon>
    </lineage>
</organism>
<accession>A0A0K2TLH4</accession>
<evidence type="ECO:0000313" key="1">
    <source>
        <dbReference type="EMBL" id="CDW26764.1"/>
    </source>
</evidence>
<dbReference type="AlphaFoldDB" id="A0A0K2TLH4"/>